<name>A0ABT4DE58_9CLOT</name>
<protein>
    <submittedName>
        <fullName evidence="2">Acyl-CoA reductase</fullName>
    </submittedName>
</protein>
<evidence type="ECO:0000256" key="1">
    <source>
        <dbReference type="ARBA" id="ARBA00022857"/>
    </source>
</evidence>
<gene>
    <name evidence="2" type="ORF">OW729_18570</name>
</gene>
<evidence type="ECO:0000313" key="3">
    <source>
        <dbReference type="Proteomes" id="UP001144612"/>
    </source>
</evidence>
<dbReference type="CDD" id="cd07080">
    <property type="entry name" value="ALDH_Acyl-CoA-Red_LuxC"/>
    <property type="match status" value="1"/>
</dbReference>
<dbReference type="RefSeq" id="WP_268063036.1">
    <property type="nucleotide sequence ID" value="NZ_JAPQFJ010000036.1"/>
</dbReference>
<dbReference type="EMBL" id="JAPQFJ010000036">
    <property type="protein sequence ID" value="MCY6960600.1"/>
    <property type="molecule type" value="Genomic_DNA"/>
</dbReference>
<reference evidence="2" key="1">
    <citation type="submission" date="2022-12" db="EMBL/GenBank/DDBJ databases">
        <title>Clostridium sp. nov., isolated from industrial wastewater.</title>
        <authorList>
            <person name="Jiayan W."/>
        </authorList>
    </citation>
    <scope>NUCLEOTIDE SEQUENCE</scope>
    <source>
        <strain evidence="2">ZC22-4</strain>
    </source>
</reference>
<keyword evidence="1" id="KW-0521">NADP</keyword>
<sequence length="436" mass="49710">MIKCYILDGQFYEEGIVFEEFNQINSILKLSNKSIVSMPIEALVLIMDKYSKRLSSNRNILRIEGVPYLSFYLKKNNINRLLKTSFGNRKFLDEFIEVDEAKYIKAQPRGTICHWIAGNVPTLSIYSAFHGLLGKNTNLLRVPQNSIGEVISILKLLDDIEVQVEEKVYSSKDLLKNICIVYFESQNKDLNSSMSLLGDGRIAWGGEEAVNAINTLPKKTTCKDLIFGPKYSFSVFDKEVLASQEIDDCLENLVMDIIAFDQKACSSPQVLFIEKSNISIDMVAEKLAYIFQKISRRYPNNNLEQYVAAKIINKRGEYGLSLEKSLYCSKGLDYTILIDNEMKLEEPVHGRTIFLKEVSSVFDVINLITPRIQCVGIAFKNVNKTLEFSDKVTRMGVDRVTKVGYMNLYDFPWDGSLVLNELVRWCSLNIKGMLDD</sequence>
<dbReference type="InterPro" id="IPR008670">
    <property type="entry name" value="CoA_reduct_LuxC"/>
</dbReference>
<proteinExistence type="predicted"/>
<organism evidence="2 3">
    <name type="scientific">Clostridium brassicae</name>
    <dbReference type="NCBI Taxonomy" id="2999072"/>
    <lineage>
        <taxon>Bacteria</taxon>
        <taxon>Bacillati</taxon>
        <taxon>Bacillota</taxon>
        <taxon>Clostridia</taxon>
        <taxon>Eubacteriales</taxon>
        <taxon>Clostridiaceae</taxon>
        <taxon>Clostridium</taxon>
    </lineage>
</organism>
<accession>A0ABT4DE58</accession>
<keyword evidence="3" id="KW-1185">Reference proteome</keyword>
<dbReference type="Proteomes" id="UP001144612">
    <property type="component" value="Unassembled WGS sequence"/>
</dbReference>
<comment type="caution">
    <text evidence="2">The sequence shown here is derived from an EMBL/GenBank/DDBJ whole genome shotgun (WGS) entry which is preliminary data.</text>
</comment>
<evidence type="ECO:0000313" key="2">
    <source>
        <dbReference type="EMBL" id="MCY6960600.1"/>
    </source>
</evidence>
<dbReference type="Pfam" id="PF05893">
    <property type="entry name" value="LuxC"/>
    <property type="match status" value="1"/>
</dbReference>